<protein>
    <submittedName>
        <fullName evidence="2">Uncharacterized protein</fullName>
    </submittedName>
</protein>
<gene>
    <name evidence="2" type="ORF">V5O48_013527</name>
</gene>
<dbReference type="EMBL" id="JBAHYK010001334">
    <property type="protein sequence ID" value="KAL0568456.1"/>
    <property type="molecule type" value="Genomic_DNA"/>
</dbReference>
<evidence type="ECO:0000256" key="1">
    <source>
        <dbReference type="SAM" id="MobiDB-lite"/>
    </source>
</evidence>
<name>A0ABR3EZU5_9AGAR</name>
<dbReference type="Proteomes" id="UP001465976">
    <property type="component" value="Unassembled WGS sequence"/>
</dbReference>
<feature type="region of interest" description="Disordered" evidence="1">
    <location>
        <begin position="14"/>
        <end position="38"/>
    </location>
</feature>
<sequence length="202" mass="22474">MAFERHFGSQVLVASSSQRTLHDNPVPSTNNGTDFDTDMEKGEGFALDMDQDTPLFEDSSSKDEEAMDLDKELASAVGIDSVSLGSASADNDDDVRQVPFLKISSNADNMITQWAHLAAKCRRKQNNLYSCIRFCNFVNNHMSSCLQCKGKQSKNSSKDWIVDSGASQHFTFDINDFAEYTPLDLMGLRKSKLLDSIPSYTF</sequence>
<accession>A0ABR3EZU5</accession>
<organism evidence="2 3">
    <name type="scientific">Marasmius crinis-equi</name>
    <dbReference type="NCBI Taxonomy" id="585013"/>
    <lineage>
        <taxon>Eukaryota</taxon>
        <taxon>Fungi</taxon>
        <taxon>Dikarya</taxon>
        <taxon>Basidiomycota</taxon>
        <taxon>Agaricomycotina</taxon>
        <taxon>Agaricomycetes</taxon>
        <taxon>Agaricomycetidae</taxon>
        <taxon>Agaricales</taxon>
        <taxon>Marasmiineae</taxon>
        <taxon>Marasmiaceae</taxon>
        <taxon>Marasmius</taxon>
    </lineage>
</organism>
<comment type="caution">
    <text evidence="2">The sequence shown here is derived from an EMBL/GenBank/DDBJ whole genome shotgun (WGS) entry which is preliminary data.</text>
</comment>
<evidence type="ECO:0000313" key="2">
    <source>
        <dbReference type="EMBL" id="KAL0568456.1"/>
    </source>
</evidence>
<reference evidence="2 3" key="1">
    <citation type="submission" date="2024-02" db="EMBL/GenBank/DDBJ databases">
        <title>A draft genome for the cacao thread blight pathogen Marasmius crinis-equi.</title>
        <authorList>
            <person name="Cohen S.P."/>
            <person name="Baruah I.K."/>
            <person name="Amoako-Attah I."/>
            <person name="Bukari Y."/>
            <person name="Meinhardt L.W."/>
            <person name="Bailey B.A."/>
        </authorList>
    </citation>
    <scope>NUCLEOTIDE SEQUENCE [LARGE SCALE GENOMIC DNA]</scope>
    <source>
        <strain evidence="2 3">GH-76</strain>
    </source>
</reference>
<proteinExistence type="predicted"/>
<keyword evidence="3" id="KW-1185">Reference proteome</keyword>
<evidence type="ECO:0000313" key="3">
    <source>
        <dbReference type="Proteomes" id="UP001465976"/>
    </source>
</evidence>